<organism evidence="2 3">
    <name type="scientific">Embleya hyalina</name>
    <dbReference type="NCBI Taxonomy" id="516124"/>
    <lineage>
        <taxon>Bacteria</taxon>
        <taxon>Bacillati</taxon>
        <taxon>Actinomycetota</taxon>
        <taxon>Actinomycetes</taxon>
        <taxon>Kitasatosporales</taxon>
        <taxon>Streptomycetaceae</taxon>
        <taxon>Embleya</taxon>
    </lineage>
</organism>
<evidence type="ECO:0000313" key="3">
    <source>
        <dbReference type="Proteomes" id="UP000286931"/>
    </source>
</evidence>
<feature type="transmembrane region" description="Helical" evidence="1">
    <location>
        <begin position="89"/>
        <end position="110"/>
    </location>
</feature>
<evidence type="ECO:0000313" key="2">
    <source>
        <dbReference type="EMBL" id="GCD93553.1"/>
    </source>
</evidence>
<dbReference type="RefSeq" id="WP_126635832.1">
    <property type="nucleotide sequence ID" value="NZ_BIFH01000014.1"/>
</dbReference>
<comment type="caution">
    <text evidence="2">The sequence shown here is derived from an EMBL/GenBank/DDBJ whole genome shotgun (WGS) entry which is preliminary data.</text>
</comment>
<dbReference type="EMBL" id="BIFH01000014">
    <property type="protein sequence ID" value="GCD93553.1"/>
    <property type="molecule type" value="Genomic_DNA"/>
</dbReference>
<keyword evidence="1" id="KW-0472">Membrane</keyword>
<keyword evidence="1" id="KW-0812">Transmembrane</keyword>
<evidence type="ECO:0008006" key="4">
    <source>
        <dbReference type="Google" id="ProtNLM"/>
    </source>
</evidence>
<feature type="transmembrane region" description="Helical" evidence="1">
    <location>
        <begin position="21"/>
        <end position="44"/>
    </location>
</feature>
<reference evidence="2 3" key="1">
    <citation type="submission" date="2018-12" db="EMBL/GenBank/DDBJ databases">
        <title>Draft genome sequence of Embleya hyalina NBRC 13850T.</title>
        <authorList>
            <person name="Komaki H."/>
            <person name="Hosoyama A."/>
            <person name="Kimura A."/>
            <person name="Ichikawa N."/>
            <person name="Tamura T."/>
        </authorList>
    </citation>
    <scope>NUCLEOTIDE SEQUENCE [LARGE SCALE GENOMIC DNA]</scope>
    <source>
        <strain evidence="2 3">NBRC 13850</strain>
    </source>
</reference>
<sequence>MNNRSRVAGQQDTTRSTTPGTVASFVRFVVFGGGTGLASSAALVALNGTLPLVVTNAVVTAAGTLLATELHSRFSFRAGRANLKAHAQAGGSALVAYLFTTAAMLGLHAVQAAPSIMVEQATYLTASGVAGLARFAFLRLAVFARPKAASTVTATTRTRVLGRDALVAAA</sequence>
<dbReference type="AlphaFoldDB" id="A0A401YG34"/>
<proteinExistence type="predicted"/>
<feature type="transmembrane region" description="Helical" evidence="1">
    <location>
        <begin position="50"/>
        <end position="68"/>
    </location>
</feature>
<protein>
    <recommendedName>
        <fullName evidence="4">GtrA-like protein domain-containing protein</fullName>
    </recommendedName>
</protein>
<keyword evidence="1" id="KW-1133">Transmembrane helix</keyword>
<feature type="transmembrane region" description="Helical" evidence="1">
    <location>
        <begin position="122"/>
        <end position="142"/>
    </location>
</feature>
<gene>
    <name evidence="2" type="ORF">EHYA_01197</name>
</gene>
<evidence type="ECO:0000256" key="1">
    <source>
        <dbReference type="SAM" id="Phobius"/>
    </source>
</evidence>
<name>A0A401YG34_9ACTN</name>
<keyword evidence="3" id="KW-1185">Reference proteome</keyword>
<accession>A0A401YG34</accession>
<dbReference type="OrthoDB" id="3296646at2"/>
<dbReference type="Proteomes" id="UP000286931">
    <property type="component" value="Unassembled WGS sequence"/>
</dbReference>